<dbReference type="InterPro" id="IPR020084">
    <property type="entry name" value="NUDIX_hydrolase_CS"/>
</dbReference>
<evidence type="ECO:0000256" key="2">
    <source>
        <dbReference type="ARBA" id="ARBA00001946"/>
    </source>
</evidence>
<dbReference type="EMBL" id="BAAAZW010000006">
    <property type="protein sequence ID" value="GAA3961525.1"/>
    <property type="molecule type" value="Genomic_DNA"/>
</dbReference>
<dbReference type="PRINTS" id="PR00502">
    <property type="entry name" value="NUDIXFAMILY"/>
</dbReference>
<evidence type="ECO:0000256" key="8">
    <source>
        <dbReference type="RuleBase" id="RU003476"/>
    </source>
</evidence>
<gene>
    <name evidence="10" type="ORF">GCM10022231_22040</name>
</gene>
<dbReference type="Proteomes" id="UP001418444">
    <property type="component" value="Unassembled WGS sequence"/>
</dbReference>
<dbReference type="InterPro" id="IPR045121">
    <property type="entry name" value="CoAse"/>
</dbReference>
<keyword evidence="5 8" id="KW-0378">Hydrolase</keyword>
<dbReference type="SUPFAM" id="SSF55811">
    <property type="entry name" value="Nudix"/>
    <property type="match status" value="1"/>
</dbReference>
<dbReference type="CDD" id="cd03426">
    <property type="entry name" value="NUDIX_CoAse_Nudt7"/>
    <property type="match status" value="1"/>
</dbReference>
<reference evidence="11" key="1">
    <citation type="journal article" date="2019" name="Int. J. Syst. Evol. Microbiol.">
        <title>The Global Catalogue of Microorganisms (GCM) 10K type strain sequencing project: providing services to taxonomists for standard genome sequencing and annotation.</title>
        <authorList>
            <consortium name="The Broad Institute Genomics Platform"/>
            <consortium name="The Broad Institute Genome Sequencing Center for Infectious Disease"/>
            <person name="Wu L."/>
            <person name="Ma J."/>
        </authorList>
    </citation>
    <scope>NUCLEOTIDE SEQUENCE [LARGE SCALE GENOMIC DNA]</scope>
    <source>
        <strain evidence="11">JCM 16923</strain>
    </source>
</reference>
<evidence type="ECO:0000256" key="4">
    <source>
        <dbReference type="ARBA" id="ARBA00022723"/>
    </source>
</evidence>
<evidence type="ECO:0000256" key="3">
    <source>
        <dbReference type="ARBA" id="ARBA00005582"/>
    </source>
</evidence>
<evidence type="ECO:0000256" key="1">
    <source>
        <dbReference type="ARBA" id="ARBA00001936"/>
    </source>
</evidence>
<name>A0ABP7P8R5_9ACTN</name>
<keyword evidence="11" id="KW-1185">Reference proteome</keyword>
<evidence type="ECO:0000256" key="6">
    <source>
        <dbReference type="ARBA" id="ARBA00022842"/>
    </source>
</evidence>
<dbReference type="InterPro" id="IPR020476">
    <property type="entry name" value="Nudix_hydrolase"/>
</dbReference>
<keyword evidence="7" id="KW-0464">Manganese</keyword>
<comment type="caution">
    <text evidence="10">The sequence shown here is derived from an EMBL/GenBank/DDBJ whole genome shotgun (WGS) entry which is preliminary data.</text>
</comment>
<dbReference type="PROSITE" id="PS51462">
    <property type="entry name" value="NUDIX"/>
    <property type="match status" value="1"/>
</dbReference>
<comment type="similarity">
    <text evidence="3 8">Belongs to the Nudix hydrolase family.</text>
</comment>
<keyword evidence="6" id="KW-0460">Magnesium</keyword>
<keyword evidence="4" id="KW-0479">Metal-binding</keyword>
<evidence type="ECO:0000259" key="9">
    <source>
        <dbReference type="PROSITE" id="PS51462"/>
    </source>
</evidence>
<evidence type="ECO:0000313" key="11">
    <source>
        <dbReference type="Proteomes" id="UP001418444"/>
    </source>
</evidence>
<dbReference type="InterPro" id="IPR000086">
    <property type="entry name" value="NUDIX_hydrolase_dom"/>
</dbReference>
<comment type="cofactor">
    <cofactor evidence="1">
        <name>Mn(2+)</name>
        <dbReference type="ChEBI" id="CHEBI:29035"/>
    </cofactor>
</comment>
<sequence>MGYNPSMELTRELATRRLADWDRRVISPAPGAAALRPSAVAITVAPGDAGRGIWVARRPATMRNHASQFALPGGRLDPGETVVEAALRELDEELGVALGPDSVIGVLDDYATRSGYLMTPVVCWVDEPVVPTPSPDEVDELFFVTLDELTAPAVFDSIPESSRPVIRIPIAGRWVHAPTAAVIYQFAQVVVMGVDTRVDHLEQPVFAWR</sequence>
<dbReference type="Pfam" id="PF00293">
    <property type="entry name" value="NUDIX"/>
    <property type="match status" value="1"/>
</dbReference>
<dbReference type="PANTHER" id="PTHR12992:SF11">
    <property type="entry name" value="MITOCHONDRIAL COENZYME A DIPHOSPHATASE NUDT8"/>
    <property type="match status" value="1"/>
</dbReference>
<dbReference type="InterPro" id="IPR015797">
    <property type="entry name" value="NUDIX_hydrolase-like_dom_sf"/>
</dbReference>
<dbReference type="PANTHER" id="PTHR12992">
    <property type="entry name" value="NUDIX HYDROLASE"/>
    <property type="match status" value="1"/>
</dbReference>
<feature type="domain" description="Nudix hydrolase" evidence="9">
    <location>
        <begin position="34"/>
        <end position="166"/>
    </location>
</feature>
<accession>A0ABP7P8R5</accession>
<dbReference type="PROSITE" id="PS00893">
    <property type="entry name" value="NUDIX_BOX"/>
    <property type="match status" value="1"/>
</dbReference>
<dbReference type="Gene3D" id="3.90.79.10">
    <property type="entry name" value="Nucleoside Triphosphate Pyrophosphohydrolase"/>
    <property type="match status" value="1"/>
</dbReference>
<evidence type="ECO:0000256" key="7">
    <source>
        <dbReference type="ARBA" id="ARBA00023211"/>
    </source>
</evidence>
<comment type="cofactor">
    <cofactor evidence="2">
        <name>Mg(2+)</name>
        <dbReference type="ChEBI" id="CHEBI:18420"/>
    </cofactor>
</comment>
<proteinExistence type="inferred from homology"/>
<protein>
    <recommendedName>
        <fullName evidence="9">Nudix hydrolase domain-containing protein</fullName>
    </recommendedName>
</protein>
<evidence type="ECO:0000313" key="10">
    <source>
        <dbReference type="EMBL" id="GAA3961525.1"/>
    </source>
</evidence>
<organism evidence="10 11">
    <name type="scientific">Gordonia caeni</name>
    <dbReference type="NCBI Taxonomy" id="1007097"/>
    <lineage>
        <taxon>Bacteria</taxon>
        <taxon>Bacillati</taxon>
        <taxon>Actinomycetota</taxon>
        <taxon>Actinomycetes</taxon>
        <taxon>Mycobacteriales</taxon>
        <taxon>Gordoniaceae</taxon>
        <taxon>Gordonia</taxon>
    </lineage>
</organism>
<evidence type="ECO:0000256" key="5">
    <source>
        <dbReference type="ARBA" id="ARBA00022801"/>
    </source>
</evidence>